<dbReference type="Proteomes" id="UP000008456">
    <property type="component" value="Chromosome"/>
</dbReference>
<dbReference type="HOGENOM" id="CLU_3218426_0_0_9"/>
<evidence type="ECO:0000313" key="2">
    <source>
        <dbReference type="Proteomes" id="UP000008456"/>
    </source>
</evidence>
<name>F3Y882_MELPT</name>
<organism evidence="1 2">
    <name type="scientific">Melissococcus plutonius (strain ATCC 35311 / DSM 29964 / CIP 104052 / LMG 20360 / NCIMB 702443)</name>
    <dbReference type="NCBI Taxonomy" id="940190"/>
    <lineage>
        <taxon>Bacteria</taxon>
        <taxon>Bacillati</taxon>
        <taxon>Bacillota</taxon>
        <taxon>Bacilli</taxon>
        <taxon>Lactobacillales</taxon>
        <taxon>Enterococcaceae</taxon>
        <taxon>Melissococcus</taxon>
    </lineage>
</organism>
<dbReference type="KEGG" id="mps:MPTP_0212"/>
<gene>
    <name evidence="1" type="ordered locus">MPTP_0212</name>
</gene>
<accession>F3Y882</accession>
<dbReference type="AlphaFoldDB" id="F3Y882"/>
<keyword evidence="2" id="KW-1185">Reference proteome</keyword>
<dbReference type="EMBL" id="AP012200">
    <property type="protein sequence ID" value="BAK20710.1"/>
    <property type="molecule type" value="Genomic_DNA"/>
</dbReference>
<protein>
    <submittedName>
        <fullName evidence="1">L-arabinose-binding periplasmic protein AraF (TC 3.A.1.2.2)</fullName>
    </submittedName>
</protein>
<reference key="2">
    <citation type="submission" date="2011-04" db="EMBL/GenBank/DDBJ databases">
        <title>Whole genome sequence of Melissococcus plutonius ATCC 35311.</title>
        <authorList>
            <person name="Okumura K."/>
            <person name="Arai R."/>
            <person name="Osaki M."/>
            <person name="Okura M."/>
            <person name="Kirikae T."/>
            <person name="Takamatsu D."/>
            <person name="Akiyama T."/>
        </authorList>
    </citation>
    <scope>NUCLEOTIDE SEQUENCE</scope>
    <source>
        <strain>ATCC 35311</strain>
    </source>
</reference>
<dbReference type="STRING" id="940190.MPTP_0212"/>
<reference evidence="1 2" key="1">
    <citation type="journal article" date="2011" name="J. Bacteriol.">
        <title>Complete genome sequence of Melissococcus plutonius ATCC 35311.</title>
        <authorList>
            <person name="Okumura K."/>
            <person name="Arai R."/>
            <person name="Okura M."/>
            <person name="Kirikae T."/>
            <person name="Takamatsu D."/>
            <person name="Osaki M."/>
            <person name="Miyoshi-Akiyama T."/>
        </authorList>
    </citation>
    <scope>NUCLEOTIDE SEQUENCE [LARGE SCALE GENOMIC DNA]</scope>
    <source>
        <strain evidence="2">ATCC 35311 / CIP 104052 / LMG 20360 / NCIMB 702443</strain>
    </source>
</reference>
<dbReference type="Gene3D" id="3.40.50.2300">
    <property type="match status" value="1"/>
</dbReference>
<evidence type="ECO:0000313" key="1">
    <source>
        <dbReference type="EMBL" id="BAK20710.1"/>
    </source>
</evidence>
<proteinExistence type="predicted"/>
<sequence length="44" mass="4955">MDNLLSANYTKRKLDAVLSPYDPISVGIVSSLKGVGYGWLWNRR</sequence>